<accession>A0A0G0Z6L2</accession>
<evidence type="ECO:0000259" key="1">
    <source>
        <dbReference type="Pfam" id="PF01408"/>
    </source>
</evidence>
<reference evidence="3 4" key="1">
    <citation type="journal article" date="2015" name="Nature">
        <title>rRNA introns, odd ribosomes, and small enigmatic genomes across a large radiation of phyla.</title>
        <authorList>
            <person name="Brown C.T."/>
            <person name="Hug L.A."/>
            <person name="Thomas B.C."/>
            <person name="Sharon I."/>
            <person name="Castelle C.J."/>
            <person name="Singh A."/>
            <person name="Wilkins M.J."/>
            <person name="Williams K.H."/>
            <person name="Banfield J.F."/>
        </authorList>
    </citation>
    <scope>NUCLEOTIDE SEQUENCE [LARGE SCALE GENOMIC DNA]</scope>
</reference>
<dbReference type="PANTHER" id="PTHR43377">
    <property type="entry name" value="BILIVERDIN REDUCTASE A"/>
    <property type="match status" value="1"/>
</dbReference>
<dbReference type="AlphaFoldDB" id="A0A0G0Z6L2"/>
<dbReference type="InterPro" id="IPR000683">
    <property type="entry name" value="Gfo/Idh/MocA-like_OxRdtase_N"/>
</dbReference>
<dbReference type="Pfam" id="PF22725">
    <property type="entry name" value="GFO_IDH_MocA_C3"/>
    <property type="match status" value="1"/>
</dbReference>
<evidence type="ECO:0000313" key="3">
    <source>
        <dbReference type="EMBL" id="KKS08663.1"/>
    </source>
</evidence>
<feature type="domain" description="Gfo/Idh/MocA-like oxidoreductase N-terminal" evidence="1">
    <location>
        <begin position="8"/>
        <end position="125"/>
    </location>
</feature>
<name>A0A0G0Z6L2_UNCC2</name>
<dbReference type="Proteomes" id="UP000033869">
    <property type="component" value="Unassembled WGS sequence"/>
</dbReference>
<dbReference type="Pfam" id="PF01408">
    <property type="entry name" value="GFO_IDH_MocA"/>
    <property type="match status" value="1"/>
</dbReference>
<comment type="caution">
    <text evidence="3">The sequence shown here is derived from an EMBL/GenBank/DDBJ whole genome shotgun (WGS) entry which is preliminary data.</text>
</comment>
<gene>
    <name evidence="3" type="ORF">UU65_C0006G0033</name>
</gene>
<sequence>MAKVKKLKTAVVGIGNMGRHHVRNYFEIENSDLIAITDLNEELGKEYADKYKCRYYKDYNEMIEVEKPDAVSIVVPSKFHHKVGKEILSKGIHCLIEKPIATTIEEAKDLIKTAKSNNAKLKIGHIERFNPGVVKLKELIDKGKLGNITSIIARRVGIYPPQIKDANVIIDLAVHDIDIINYLLGKKPNKVYSNGGRAIIGNREDYAEIFLKYGNISGYVQVNWITPVKIRSVAVTGTKGYAELNYVTQKLQLFYSQYSKVRDDFGDFVIKFGEPEKEDVKVENQEPLRAEIESFLDSIAKDKEVVTSGEEGLEALTIALKAIKEISK</sequence>
<dbReference type="InterPro" id="IPR051450">
    <property type="entry name" value="Gfo/Idh/MocA_Oxidoreductases"/>
</dbReference>
<evidence type="ECO:0000313" key="4">
    <source>
        <dbReference type="Proteomes" id="UP000033869"/>
    </source>
</evidence>
<dbReference type="InterPro" id="IPR055170">
    <property type="entry name" value="GFO_IDH_MocA-like_dom"/>
</dbReference>
<dbReference type="InterPro" id="IPR036291">
    <property type="entry name" value="NAD(P)-bd_dom_sf"/>
</dbReference>
<dbReference type="GO" id="GO:0000166">
    <property type="term" value="F:nucleotide binding"/>
    <property type="evidence" value="ECO:0007669"/>
    <property type="project" value="InterPro"/>
</dbReference>
<protein>
    <submittedName>
        <fullName evidence="3">Oxidoreductase domain protein</fullName>
    </submittedName>
</protein>
<dbReference type="SUPFAM" id="SSF55347">
    <property type="entry name" value="Glyceraldehyde-3-phosphate dehydrogenase-like, C-terminal domain"/>
    <property type="match status" value="1"/>
</dbReference>
<evidence type="ECO:0000259" key="2">
    <source>
        <dbReference type="Pfam" id="PF22725"/>
    </source>
</evidence>
<dbReference type="Gene3D" id="3.30.360.10">
    <property type="entry name" value="Dihydrodipicolinate Reductase, domain 2"/>
    <property type="match status" value="1"/>
</dbReference>
<dbReference type="PANTHER" id="PTHR43377:SF1">
    <property type="entry name" value="BILIVERDIN REDUCTASE A"/>
    <property type="match status" value="1"/>
</dbReference>
<organism evidence="3 4">
    <name type="scientific">candidate division CPR2 bacterium GW2011_GWC1_41_48</name>
    <dbReference type="NCBI Taxonomy" id="1618344"/>
    <lineage>
        <taxon>Bacteria</taxon>
        <taxon>Bacteria division CPR2</taxon>
    </lineage>
</organism>
<feature type="domain" description="GFO/IDH/MocA-like oxidoreductase" evidence="2">
    <location>
        <begin position="134"/>
        <end position="242"/>
    </location>
</feature>
<proteinExistence type="predicted"/>
<dbReference type="Gene3D" id="3.40.50.720">
    <property type="entry name" value="NAD(P)-binding Rossmann-like Domain"/>
    <property type="match status" value="1"/>
</dbReference>
<dbReference type="EMBL" id="LCBL01000006">
    <property type="protein sequence ID" value="KKS08663.1"/>
    <property type="molecule type" value="Genomic_DNA"/>
</dbReference>
<dbReference type="SUPFAM" id="SSF51735">
    <property type="entry name" value="NAD(P)-binding Rossmann-fold domains"/>
    <property type="match status" value="1"/>
</dbReference>